<dbReference type="STRING" id="317619.GCA_000332315_04309"/>
<organism evidence="1 2">
    <name type="scientific">Prochlorothrix hollandica PCC 9006 = CALU 1027</name>
    <dbReference type="NCBI Taxonomy" id="317619"/>
    <lineage>
        <taxon>Bacteria</taxon>
        <taxon>Bacillati</taxon>
        <taxon>Cyanobacteriota</taxon>
        <taxon>Cyanophyceae</taxon>
        <taxon>Prochlorotrichales</taxon>
        <taxon>Prochlorotrichaceae</taxon>
        <taxon>Prochlorothrix</taxon>
    </lineage>
</organism>
<dbReference type="AlphaFoldDB" id="A0A0M2PXU8"/>
<protein>
    <submittedName>
        <fullName evidence="1">Uncharacterized protein</fullName>
    </submittedName>
</protein>
<dbReference type="EMBL" id="AJTX02000005">
    <property type="protein sequence ID" value="KKI99493.1"/>
    <property type="molecule type" value="Genomic_DNA"/>
</dbReference>
<evidence type="ECO:0000313" key="2">
    <source>
        <dbReference type="Proteomes" id="UP000034681"/>
    </source>
</evidence>
<accession>A0A0M2PXU8</accession>
<proteinExistence type="predicted"/>
<dbReference type="Proteomes" id="UP000034681">
    <property type="component" value="Unassembled WGS sequence"/>
</dbReference>
<evidence type="ECO:0000313" key="1">
    <source>
        <dbReference type="EMBL" id="KKI99493.1"/>
    </source>
</evidence>
<sequence>MIIHQLSLFDPDYQANPSPALIPIETCDTRRAAELLQVHRTTLDRTRRHGIPHYHKSPWIAQLQDDRKTWCVCYQVA</sequence>
<keyword evidence="2" id="KW-1185">Reference proteome</keyword>
<reference evidence="1" key="1">
    <citation type="submission" date="2012-04" db="EMBL/GenBank/DDBJ databases">
        <authorList>
            <person name="Borisov I.G."/>
            <person name="Ivanikova N.V."/>
            <person name="Pinevich A.V."/>
        </authorList>
    </citation>
    <scope>NUCLEOTIDE SEQUENCE</scope>
    <source>
        <strain evidence="1">CALU 1027</strain>
    </source>
</reference>
<comment type="caution">
    <text evidence="1">The sequence shown here is derived from an EMBL/GenBank/DDBJ whole genome shotgun (WGS) entry which is preliminary data.</text>
</comment>
<name>A0A0M2PXU8_PROHO</name>
<gene>
    <name evidence="1" type="ORF">PROH_12930</name>
</gene>